<accession>A0A2T4JN68</accession>
<sequence>MSLPASQFDMVVRALRLIIGGGFRILYRDPVAGRCHMVIDRDGVENRTPLAAVSSGFRTILALSCDVMRWLMRAPGFTTLDMARGLVLIDEVEAHLHPRWKITVMEGLRRALPKLTFLVTAHDPLCLRGLRDGEVRVLARSPGAAAGSDLPVMVETLVELPDVTKLTVEQLLTSDLFALFDTDDPATARGLAELADALTPGAEMAPARRAALLARFQAEVAGALPVGSTEVARIVQEAVADYLHARRAAPVAQRLALREATKARIRLALGAG</sequence>
<dbReference type="SUPFAM" id="SSF52540">
    <property type="entry name" value="P-loop containing nucleoside triphosphate hydrolases"/>
    <property type="match status" value="1"/>
</dbReference>
<dbReference type="GO" id="GO:0016887">
    <property type="term" value="F:ATP hydrolysis activity"/>
    <property type="evidence" value="ECO:0007669"/>
    <property type="project" value="InterPro"/>
</dbReference>
<organism evidence="2 3">
    <name type="scientific">Phaeovulum veldkampii DSM 11550</name>
    <dbReference type="NCBI Taxonomy" id="1185920"/>
    <lineage>
        <taxon>Bacteria</taxon>
        <taxon>Pseudomonadati</taxon>
        <taxon>Pseudomonadota</taxon>
        <taxon>Alphaproteobacteria</taxon>
        <taxon>Rhodobacterales</taxon>
        <taxon>Paracoccaceae</taxon>
        <taxon>Phaeovulum</taxon>
    </lineage>
</organism>
<dbReference type="GO" id="GO:0005524">
    <property type="term" value="F:ATP binding"/>
    <property type="evidence" value="ECO:0007669"/>
    <property type="project" value="InterPro"/>
</dbReference>
<dbReference type="OrthoDB" id="9789856at2"/>
<keyword evidence="3" id="KW-1185">Reference proteome</keyword>
<dbReference type="InterPro" id="IPR003959">
    <property type="entry name" value="ATPase_AAA_core"/>
</dbReference>
<protein>
    <recommendedName>
        <fullName evidence="1">ATPase AAA-type core domain-containing protein</fullName>
    </recommendedName>
</protein>
<reference evidence="2 3" key="1">
    <citation type="submission" date="2018-03" db="EMBL/GenBank/DDBJ databases">
        <title>Rhodobacter veldkampii.</title>
        <authorList>
            <person name="Meyer T.E."/>
            <person name="Miller S."/>
            <person name="Lodha T."/>
            <person name="Gandham S."/>
            <person name="Chintalapati S."/>
            <person name="Chintalapati V.R."/>
        </authorList>
    </citation>
    <scope>NUCLEOTIDE SEQUENCE [LARGE SCALE GENOMIC DNA]</scope>
    <source>
        <strain evidence="2 3">DSM 11550</strain>
    </source>
</reference>
<feature type="domain" description="ATPase AAA-type core" evidence="1">
    <location>
        <begin position="42"/>
        <end position="125"/>
    </location>
</feature>
<evidence type="ECO:0000259" key="1">
    <source>
        <dbReference type="Pfam" id="PF13304"/>
    </source>
</evidence>
<dbReference type="EMBL" id="PZKF01000001">
    <property type="protein sequence ID" value="PTE19344.1"/>
    <property type="molecule type" value="Genomic_DNA"/>
</dbReference>
<evidence type="ECO:0000313" key="3">
    <source>
        <dbReference type="Proteomes" id="UP000241899"/>
    </source>
</evidence>
<dbReference type="InterPro" id="IPR027417">
    <property type="entry name" value="P-loop_NTPase"/>
</dbReference>
<comment type="caution">
    <text evidence="2">The sequence shown here is derived from an EMBL/GenBank/DDBJ whole genome shotgun (WGS) entry which is preliminary data.</text>
</comment>
<dbReference type="InterPro" id="IPR051396">
    <property type="entry name" value="Bact_Antivir_Def_Nuclease"/>
</dbReference>
<evidence type="ECO:0000313" key="2">
    <source>
        <dbReference type="EMBL" id="PTE19344.1"/>
    </source>
</evidence>
<gene>
    <name evidence="2" type="ORF">C5F46_00210</name>
</gene>
<dbReference type="Proteomes" id="UP000241899">
    <property type="component" value="Unassembled WGS sequence"/>
</dbReference>
<dbReference type="Pfam" id="PF13304">
    <property type="entry name" value="AAA_21"/>
    <property type="match status" value="1"/>
</dbReference>
<name>A0A2T4JN68_9RHOB</name>
<dbReference type="Gene3D" id="3.40.50.300">
    <property type="entry name" value="P-loop containing nucleotide triphosphate hydrolases"/>
    <property type="match status" value="1"/>
</dbReference>
<dbReference type="PANTHER" id="PTHR43581:SF2">
    <property type="entry name" value="EXCINUCLEASE ATPASE SUBUNIT"/>
    <property type="match status" value="1"/>
</dbReference>
<dbReference type="AlphaFoldDB" id="A0A2T4JN68"/>
<dbReference type="PANTHER" id="PTHR43581">
    <property type="entry name" value="ATP/GTP PHOSPHATASE"/>
    <property type="match status" value="1"/>
</dbReference>
<proteinExistence type="predicted"/>